<evidence type="ECO:0000256" key="3">
    <source>
        <dbReference type="ARBA" id="ARBA00022670"/>
    </source>
</evidence>
<organism evidence="9 10">
    <name type="scientific">Athelia psychrophila</name>
    <dbReference type="NCBI Taxonomy" id="1759441"/>
    <lineage>
        <taxon>Eukaryota</taxon>
        <taxon>Fungi</taxon>
        <taxon>Dikarya</taxon>
        <taxon>Basidiomycota</taxon>
        <taxon>Agaricomycotina</taxon>
        <taxon>Agaricomycetes</taxon>
        <taxon>Agaricomycetidae</taxon>
        <taxon>Atheliales</taxon>
        <taxon>Atheliaceae</taxon>
        <taxon>Athelia</taxon>
    </lineage>
</organism>
<name>A0A166T243_9AGAM</name>
<keyword evidence="3 7" id="KW-0645">Protease</keyword>
<dbReference type="GO" id="GO:0006508">
    <property type="term" value="P:proteolysis"/>
    <property type="evidence" value="ECO:0007669"/>
    <property type="project" value="UniProtKB-KW"/>
</dbReference>
<dbReference type="SUPFAM" id="SSF53187">
    <property type="entry name" value="Zn-dependent exopeptidases"/>
    <property type="match status" value="1"/>
</dbReference>
<dbReference type="Pfam" id="PF04389">
    <property type="entry name" value="Peptidase_M28"/>
    <property type="match status" value="1"/>
</dbReference>
<evidence type="ECO:0000256" key="1">
    <source>
        <dbReference type="ARBA" id="ARBA00001947"/>
    </source>
</evidence>
<evidence type="ECO:0000256" key="6">
    <source>
        <dbReference type="ARBA" id="ARBA00022833"/>
    </source>
</evidence>
<dbReference type="GO" id="GO:0008235">
    <property type="term" value="F:metalloexopeptidase activity"/>
    <property type="evidence" value="ECO:0007669"/>
    <property type="project" value="InterPro"/>
</dbReference>
<dbReference type="STRING" id="436010.A0A166T243"/>
<dbReference type="OrthoDB" id="10013407at2759"/>
<dbReference type="GO" id="GO:0046872">
    <property type="term" value="F:metal ion binding"/>
    <property type="evidence" value="ECO:0007669"/>
    <property type="project" value="UniProtKB-KW"/>
</dbReference>
<proteinExistence type="inferred from homology"/>
<keyword evidence="4 7" id="KW-0479">Metal-binding</keyword>
<gene>
    <name evidence="9" type="ORF">FIBSPDRAFT_815308</name>
</gene>
<dbReference type="InterPro" id="IPR045175">
    <property type="entry name" value="M28_fam"/>
</dbReference>
<feature type="domain" description="Peptidase M28" evidence="8">
    <location>
        <begin position="261"/>
        <end position="445"/>
    </location>
</feature>
<evidence type="ECO:0000313" key="10">
    <source>
        <dbReference type="Proteomes" id="UP000076532"/>
    </source>
</evidence>
<evidence type="ECO:0000259" key="8">
    <source>
        <dbReference type="Pfam" id="PF04389"/>
    </source>
</evidence>
<sequence>MLQALIPSALLLVTPFNADIFSEQPCLTNGYYGFFNGQSVFSVDSACFESNGLAGLESGSLVPSYKPIQQLVWLQEEAVDQSLWDRVNSTAASALDDLLARLALSRPGETASDGQQVFQAPAHDTAYELLHRTPSSALVSLSPEVARTIDTLLPPFYKSALLPTAPVPYVPVPSPAVDRVKALLKAFRFDPYVAAVVNSISLPWLRNDVRWLTGEDPTSHIVSRHSFATGARVAAGWLKERFEDQGAVCELRPFRAGFAPNVICRYAASVKTNATVLLSAHYDSRGSFGSMRAPGGDDDGSGVMALLGIARAIYRKGVTFRSNVELVAFAGEEQGLLGSKAYARELREANANITLMMQADMIAYRAPGEPPQLGLPELIGTPEVSQLIWNASNVYSPELKVGWTTACCSDHQSFHMEGFPAAQVFERAGTIVDPMYHNSGDLSDRDNFDFEQARSIAKVEFAVLLHAAGWDLPDSE</sequence>
<evidence type="ECO:0000313" key="9">
    <source>
        <dbReference type="EMBL" id="KZP30099.1"/>
    </source>
</evidence>
<evidence type="ECO:0000256" key="5">
    <source>
        <dbReference type="ARBA" id="ARBA00022801"/>
    </source>
</evidence>
<keyword evidence="7" id="KW-0732">Signal</keyword>
<evidence type="ECO:0000256" key="4">
    <source>
        <dbReference type="ARBA" id="ARBA00022723"/>
    </source>
</evidence>
<evidence type="ECO:0000256" key="2">
    <source>
        <dbReference type="ARBA" id="ARBA00005634"/>
    </source>
</evidence>
<dbReference type="PANTHER" id="PTHR12147:SF26">
    <property type="entry name" value="PEPTIDASE M28 DOMAIN-CONTAINING PROTEIN"/>
    <property type="match status" value="1"/>
</dbReference>
<keyword evidence="5 7" id="KW-0378">Hydrolase</keyword>
<comment type="cofactor">
    <cofactor evidence="1">
        <name>Zn(2+)</name>
        <dbReference type="ChEBI" id="CHEBI:29105"/>
    </cofactor>
</comment>
<reference evidence="9 10" key="1">
    <citation type="journal article" date="2016" name="Mol. Biol. Evol.">
        <title>Comparative Genomics of Early-Diverging Mushroom-Forming Fungi Provides Insights into the Origins of Lignocellulose Decay Capabilities.</title>
        <authorList>
            <person name="Nagy L.G."/>
            <person name="Riley R."/>
            <person name="Tritt A."/>
            <person name="Adam C."/>
            <person name="Daum C."/>
            <person name="Floudas D."/>
            <person name="Sun H."/>
            <person name="Yadav J.S."/>
            <person name="Pangilinan J."/>
            <person name="Larsson K.H."/>
            <person name="Matsuura K."/>
            <person name="Barry K."/>
            <person name="Labutti K."/>
            <person name="Kuo R."/>
            <person name="Ohm R.A."/>
            <person name="Bhattacharya S.S."/>
            <person name="Shirouzu T."/>
            <person name="Yoshinaga Y."/>
            <person name="Martin F.M."/>
            <person name="Grigoriev I.V."/>
            <person name="Hibbett D.S."/>
        </authorList>
    </citation>
    <scope>NUCLEOTIDE SEQUENCE [LARGE SCALE GENOMIC DNA]</scope>
    <source>
        <strain evidence="9 10">CBS 109695</strain>
    </source>
</reference>
<keyword evidence="6 7" id="KW-0862">Zinc</keyword>
<dbReference type="EC" id="3.4.-.-" evidence="7"/>
<evidence type="ECO:0000256" key="7">
    <source>
        <dbReference type="RuleBase" id="RU361240"/>
    </source>
</evidence>
<dbReference type="Gene3D" id="3.40.630.10">
    <property type="entry name" value="Zn peptidases"/>
    <property type="match status" value="1"/>
</dbReference>
<accession>A0A166T243</accession>
<dbReference type="InterPro" id="IPR007484">
    <property type="entry name" value="Peptidase_M28"/>
</dbReference>
<dbReference type="PANTHER" id="PTHR12147">
    <property type="entry name" value="METALLOPEPTIDASE M28 FAMILY MEMBER"/>
    <property type="match status" value="1"/>
</dbReference>
<feature type="chain" id="PRO_5007748976" description="Peptide hydrolase" evidence="7">
    <location>
        <begin position="19"/>
        <end position="476"/>
    </location>
</feature>
<dbReference type="EMBL" id="KV417495">
    <property type="protein sequence ID" value="KZP30099.1"/>
    <property type="molecule type" value="Genomic_DNA"/>
</dbReference>
<comment type="similarity">
    <text evidence="2">Belongs to the peptidase M28 family. M28B subfamily.</text>
</comment>
<keyword evidence="10" id="KW-1185">Reference proteome</keyword>
<dbReference type="Proteomes" id="UP000076532">
    <property type="component" value="Unassembled WGS sequence"/>
</dbReference>
<dbReference type="AlphaFoldDB" id="A0A166T243"/>
<protein>
    <recommendedName>
        <fullName evidence="7">Peptide hydrolase</fullName>
        <ecNumber evidence="7">3.4.-.-</ecNumber>
    </recommendedName>
</protein>
<feature type="signal peptide" evidence="7">
    <location>
        <begin position="1"/>
        <end position="18"/>
    </location>
</feature>